<organism evidence="3 4">
    <name type="scientific">Rhizobium skierniewicense</name>
    <dbReference type="NCBI Taxonomy" id="984260"/>
    <lineage>
        <taxon>Bacteria</taxon>
        <taxon>Pseudomonadati</taxon>
        <taxon>Pseudomonadota</taxon>
        <taxon>Alphaproteobacteria</taxon>
        <taxon>Hyphomicrobiales</taxon>
        <taxon>Rhizobiaceae</taxon>
        <taxon>Rhizobium/Agrobacterium group</taxon>
        <taxon>Rhizobium</taxon>
    </lineage>
</organism>
<protein>
    <recommendedName>
        <fullName evidence="5">Type IV secretion system lipoprotein VirB7</fullName>
    </recommendedName>
</protein>
<dbReference type="AlphaFoldDB" id="A0A7W6CA04"/>
<reference evidence="3 4" key="1">
    <citation type="submission" date="2020-08" db="EMBL/GenBank/DDBJ databases">
        <title>Genomic Encyclopedia of Type Strains, Phase IV (KMG-IV): sequencing the most valuable type-strain genomes for metagenomic binning, comparative biology and taxonomic classification.</title>
        <authorList>
            <person name="Goeker M."/>
        </authorList>
    </citation>
    <scope>NUCLEOTIDE SEQUENCE [LARGE SCALE GENOMIC DNA]</scope>
    <source>
        <strain evidence="3 4">DSM 26438</strain>
    </source>
</reference>
<gene>
    <name evidence="3" type="ORF">GGQ73_004400</name>
</gene>
<feature type="chain" id="PRO_5031565264" description="Type IV secretion system lipoprotein VirB7" evidence="2">
    <location>
        <begin position="21"/>
        <end position="102"/>
    </location>
</feature>
<comment type="caution">
    <text evidence="3">The sequence shown here is derived from an EMBL/GenBank/DDBJ whole genome shotgun (WGS) entry which is preliminary data.</text>
</comment>
<evidence type="ECO:0000256" key="2">
    <source>
        <dbReference type="SAM" id="SignalP"/>
    </source>
</evidence>
<evidence type="ECO:0000256" key="1">
    <source>
        <dbReference type="SAM" id="MobiDB-lite"/>
    </source>
</evidence>
<evidence type="ECO:0008006" key="5">
    <source>
        <dbReference type="Google" id="ProtNLM"/>
    </source>
</evidence>
<name>A0A7W6CA04_9HYPH</name>
<dbReference type="RefSeq" id="WP_183897745.1">
    <property type="nucleotide sequence ID" value="NZ_JACIDV010000018.1"/>
</dbReference>
<feature type="region of interest" description="Disordered" evidence="1">
    <location>
        <begin position="29"/>
        <end position="65"/>
    </location>
</feature>
<dbReference type="EMBL" id="JACIDV010000018">
    <property type="protein sequence ID" value="MBB3948413.1"/>
    <property type="molecule type" value="Genomic_DNA"/>
</dbReference>
<keyword evidence="4" id="KW-1185">Reference proteome</keyword>
<keyword evidence="2" id="KW-0732">Signal</keyword>
<proteinExistence type="predicted"/>
<dbReference type="Proteomes" id="UP000565286">
    <property type="component" value="Unassembled WGS sequence"/>
</dbReference>
<evidence type="ECO:0000313" key="3">
    <source>
        <dbReference type="EMBL" id="MBB3948413.1"/>
    </source>
</evidence>
<sequence length="102" mass="10447">MKNRIAKLALPAMAVFVLSACTTIEEKGLPKCSGSDRRPLNADLWDSATPPTSGSEIGSALKPYSPVETNKPASVAAIETATGSAASQWNVAASEKPCGEGA</sequence>
<accession>A0A7W6CA04</accession>
<feature type="signal peptide" evidence="2">
    <location>
        <begin position="1"/>
        <end position="20"/>
    </location>
</feature>
<evidence type="ECO:0000313" key="4">
    <source>
        <dbReference type="Proteomes" id="UP000565286"/>
    </source>
</evidence>
<dbReference type="PROSITE" id="PS51257">
    <property type="entry name" value="PROKAR_LIPOPROTEIN"/>
    <property type="match status" value="1"/>
</dbReference>
<feature type="compositionally biased region" description="Basic and acidic residues" evidence="1">
    <location>
        <begin position="29"/>
        <end position="40"/>
    </location>
</feature>